<organism evidence="1 2">
    <name type="scientific">Nonomuraea phyllanthi</name>
    <dbReference type="NCBI Taxonomy" id="2219224"/>
    <lineage>
        <taxon>Bacteria</taxon>
        <taxon>Bacillati</taxon>
        <taxon>Actinomycetota</taxon>
        <taxon>Actinomycetes</taxon>
        <taxon>Streptosporangiales</taxon>
        <taxon>Streptosporangiaceae</taxon>
        <taxon>Nonomuraea</taxon>
    </lineage>
</organism>
<name>A0A5C4WHX8_9ACTN</name>
<dbReference type="Proteomes" id="UP000312512">
    <property type="component" value="Unassembled WGS sequence"/>
</dbReference>
<dbReference type="RefSeq" id="WP_139631831.1">
    <property type="nucleotide sequence ID" value="NZ_VDLX02000006.1"/>
</dbReference>
<protein>
    <submittedName>
        <fullName evidence="1">Uncharacterized protein</fullName>
    </submittedName>
</protein>
<dbReference type="AlphaFoldDB" id="A0A5C4WHX8"/>
<evidence type="ECO:0000313" key="2">
    <source>
        <dbReference type="Proteomes" id="UP000312512"/>
    </source>
</evidence>
<reference evidence="1 2" key="1">
    <citation type="submission" date="2019-10" db="EMBL/GenBank/DDBJ databases">
        <title>Nonomuraea sp. nov., isolated from Phyllanthus amarus.</title>
        <authorList>
            <person name="Klykleung N."/>
            <person name="Tanasupawat S."/>
        </authorList>
    </citation>
    <scope>NUCLEOTIDE SEQUENCE [LARGE SCALE GENOMIC DNA]</scope>
    <source>
        <strain evidence="1 2">PA1-10</strain>
    </source>
</reference>
<dbReference type="OrthoDB" id="3524514at2"/>
<keyword evidence="2" id="KW-1185">Reference proteome</keyword>
<comment type="caution">
    <text evidence="1">The sequence shown here is derived from an EMBL/GenBank/DDBJ whole genome shotgun (WGS) entry which is preliminary data.</text>
</comment>
<accession>A0A5C4WHX8</accession>
<gene>
    <name evidence="1" type="ORF">FH608_018785</name>
</gene>
<evidence type="ECO:0000313" key="1">
    <source>
        <dbReference type="EMBL" id="KAB8194217.1"/>
    </source>
</evidence>
<proteinExistence type="predicted"/>
<sequence length="72" mass="7570">MERDSPEARSTATLIAQRTPDPACVTWCSGLDVEQVARCSGADPESETPMTITGAEIEHDDVAAVPKSPVAT</sequence>
<dbReference type="EMBL" id="VDLX02000006">
    <property type="protein sequence ID" value="KAB8194217.1"/>
    <property type="molecule type" value="Genomic_DNA"/>
</dbReference>